<accession>A0A4D4J9A9</accession>
<dbReference type="RefSeq" id="WP_137814648.1">
    <property type="nucleotide sequence ID" value="NZ_BJFL01000015.1"/>
</dbReference>
<evidence type="ECO:0008006" key="8">
    <source>
        <dbReference type="Google" id="ProtNLM"/>
    </source>
</evidence>
<dbReference type="GO" id="GO:0016020">
    <property type="term" value="C:membrane"/>
    <property type="evidence" value="ECO:0007669"/>
    <property type="project" value="UniProtKB-SubCell"/>
</dbReference>
<evidence type="ECO:0000256" key="2">
    <source>
        <dbReference type="ARBA" id="ARBA00022692"/>
    </source>
</evidence>
<evidence type="ECO:0000256" key="3">
    <source>
        <dbReference type="ARBA" id="ARBA00022989"/>
    </source>
</evidence>
<feature type="transmembrane region" description="Helical" evidence="5">
    <location>
        <begin position="156"/>
        <end position="176"/>
    </location>
</feature>
<keyword evidence="4 5" id="KW-0472">Membrane</keyword>
<dbReference type="Pfam" id="PF01040">
    <property type="entry name" value="UbiA"/>
    <property type="match status" value="1"/>
</dbReference>
<evidence type="ECO:0000313" key="7">
    <source>
        <dbReference type="Proteomes" id="UP000298860"/>
    </source>
</evidence>
<dbReference type="AlphaFoldDB" id="A0A4D4J9A9"/>
<comment type="caution">
    <text evidence="6">The sequence shown here is derived from an EMBL/GenBank/DDBJ whole genome shotgun (WGS) entry which is preliminary data.</text>
</comment>
<reference evidence="7" key="1">
    <citation type="submission" date="2019-04" db="EMBL/GenBank/DDBJ databases">
        <title>Draft genome sequence of Pseudonocardiaceae bacterium SL3-2-4.</title>
        <authorList>
            <person name="Ningsih F."/>
            <person name="Yokota A."/>
            <person name="Sakai Y."/>
            <person name="Nanatani K."/>
            <person name="Yabe S."/>
            <person name="Oetari A."/>
            <person name="Sjamsuridzal W."/>
        </authorList>
    </citation>
    <scope>NUCLEOTIDE SEQUENCE [LARGE SCALE GENOMIC DNA]</scope>
    <source>
        <strain evidence="7">SL3-2-4</strain>
    </source>
</reference>
<evidence type="ECO:0000256" key="1">
    <source>
        <dbReference type="ARBA" id="ARBA00004141"/>
    </source>
</evidence>
<proteinExistence type="predicted"/>
<feature type="transmembrane region" description="Helical" evidence="5">
    <location>
        <begin position="222"/>
        <end position="244"/>
    </location>
</feature>
<dbReference type="InterPro" id="IPR000537">
    <property type="entry name" value="UbiA_prenyltransferase"/>
</dbReference>
<feature type="transmembrane region" description="Helical" evidence="5">
    <location>
        <begin position="101"/>
        <end position="120"/>
    </location>
</feature>
<feature type="transmembrane region" description="Helical" evidence="5">
    <location>
        <begin position="182"/>
        <end position="201"/>
    </location>
</feature>
<dbReference type="Gene3D" id="1.20.120.1780">
    <property type="entry name" value="UbiA prenyltransferase"/>
    <property type="match status" value="1"/>
</dbReference>
<feature type="transmembrane region" description="Helical" evidence="5">
    <location>
        <begin position="250"/>
        <end position="274"/>
    </location>
</feature>
<organism evidence="6 7">
    <name type="scientific">Gandjariella thermophila</name>
    <dbReference type="NCBI Taxonomy" id="1931992"/>
    <lineage>
        <taxon>Bacteria</taxon>
        <taxon>Bacillati</taxon>
        <taxon>Actinomycetota</taxon>
        <taxon>Actinomycetes</taxon>
        <taxon>Pseudonocardiales</taxon>
        <taxon>Pseudonocardiaceae</taxon>
        <taxon>Gandjariella</taxon>
    </lineage>
</organism>
<dbReference type="Gene3D" id="1.10.357.140">
    <property type="entry name" value="UbiA prenyltransferase"/>
    <property type="match status" value="1"/>
</dbReference>
<dbReference type="EMBL" id="BJFL01000015">
    <property type="protein sequence ID" value="GDY31590.1"/>
    <property type="molecule type" value="Genomic_DNA"/>
</dbReference>
<comment type="subcellular location">
    <subcellularLocation>
        <location evidence="1">Membrane</location>
        <topology evidence="1">Multi-pass membrane protein</topology>
    </subcellularLocation>
</comment>
<feature type="transmembrane region" description="Helical" evidence="5">
    <location>
        <begin position="126"/>
        <end position="144"/>
    </location>
</feature>
<dbReference type="InterPro" id="IPR044878">
    <property type="entry name" value="UbiA_sf"/>
</dbReference>
<evidence type="ECO:0000256" key="5">
    <source>
        <dbReference type="SAM" id="Phobius"/>
    </source>
</evidence>
<keyword evidence="2 5" id="KW-0812">Transmembrane</keyword>
<gene>
    <name evidence="6" type="ORF">GTS_32230</name>
</gene>
<sequence length="310" mass="32010">MSTTLRARPHSPRWRDVVLAHRLEYPFPLRYLCYALWGACYVATRPAELVRLPVLLAVLANLVQIMALNMLNTAVDVRTDARNPGKSAVARAALRIGPARAAVLAGVELAVGLLLAGMVVALTGHWLVAAAAALVAALHLLYNVEPVRLKRRAPANPLALGLSVGFLPCLVSAGAVRALPGGPAWLVFAGFGVLVAGRALWWSVPDRAADAAAGLMTPPARFGGRATIDASGVLTGGALALLGAGLALRYGAAVATVGTAATAAASAGVLALLYRYRAQAPPSARHLRTHVMPLLLTADLLLVALPLAGG</sequence>
<evidence type="ECO:0000313" key="6">
    <source>
        <dbReference type="EMBL" id="GDY31590.1"/>
    </source>
</evidence>
<evidence type="ECO:0000256" key="4">
    <source>
        <dbReference type="ARBA" id="ARBA00023136"/>
    </source>
</evidence>
<dbReference type="Proteomes" id="UP000298860">
    <property type="component" value="Unassembled WGS sequence"/>
</dbReference>
<dbReference type="OrthoDB" id="3616905at2"/>
<name>A0A4D4J9A9_9PSEU</name>
<keyword evidence="3 5" id="KW-1133">Transmembrane helix</keyword>
<protein>
    <recommendedName>
        <fullName evidence="8">4-hydroxybenzoate polyprenyltransferase</fullName>
    </recommendedName>
</protein>
<keyword evidence="7" id="KW-1185">Reference proteome</keyword>
<dbReference type="GO" id="GO:0016765">
    <property type="term" value="F:transferase activity, transferring alkyl or aryl (other than methyl) groups"/>
    <property type="evidence" value="ECO:0007669"/>
    <property type="project" value="InterPro"/>
</dbReference>
<feature type="transmembrane region" description="Helical" evidence="5">
    <location>
        <begin position="286"/>
        <end position="308"/>
    </location>
</feature>